<evidence type="ECO:0000256" key="1">
    <source>
        <dbReference type="SAM" id="Phobius"/>
    </source>
</evidence>
<evidence type="ECO:0000313" key="3">
    <source>
        <dbReference type="EMBL" id="MBC8577956.1"/>
    </source>
</evidence>
<comment type="caution">
    <text evidence="3">The sequence shown here is derived from an EMBL/GenBank/DDBJ whole genome shotgun (WGS) entry which is preliminary data.</text>
</comment>
<keyword evidence="1" id="KW-1133">Transmembrane helix</keyword>
<keyword evidence="1" id="KW-0472">Membrane</keyword>
<evidence type="ECO:0000313" key="4">
    <source>
        <dbReference type="Proteomes" id="UP000655830"/>
    </source>
</evidence>
<keyword evidence="2" id="KW-0732">Signal</keyword>
<feature type="transmembrane region" description="Helical" evidence="1">
    <location>
        <begin position="462"/>
        <end position="481"/>
    </location>
</feature>
<dbReference type="Gene3D" id="2.120.10.30">
    <property type="entry name" value="TolB, C-terminal domain"/>
    <property type="match status" value="1"/>
</dbReference>
<protein>
    <recommendedName>
        <fullName evidence="5">NHL repeat-containing protein</fullName>
    </recommendedName>
</protein>
<proteinExistence type="predicted"/>
<evidence type="ECO:0000256" key="2">
    <source>
        <dbReference type="SAM" id="SignalP"/>
    </source>
</evidence>
<accession>A0A926ICV7</accession>
<dbReference type="InterPro" id="IPR050952">
    <property type="entry name" value="TRIM-NHL_E3_ligases"/>
</dbReference>
<reference evidence="3" key="1">
    <citation type="submission" date="2020-08" db="EMBL/GenBank/DDBJ databases">
        <title>Genome public.</title>
        <authorList>
            <person name="Liu C."/>
            <person name="Sun Q."/>
        </authorList>
    </citation>
    <scope>NUCLEOTIDE SEQUENCE</scope>
    <source>
        <strain evidence="3">NSJ-12</strain>
    </source>
</reference>
<gene>
    <name evidence="3" type="ORF">H8718_00180</name>
</gene>
<dbReference type="SUPFAM" id="SSF101898">
    <property type="entry name" value="NHL repeat"/>
    <property type="match status" value="1"/>
</dbReference>
<organism evidence="3 4">
    <name type="scientific">Zhenhengia yiwuensis</name>
    <dbReference type="NCBI Taxonomy" id="2763666"/>
    <lineage>
        <taxon>Bacteria</taxon>
        <taxon>Bacillati</taxon>
        <taxon>Bacillota</taxon>
        <taxon>Clostridia</taxon>
        <taxon>Lachnospirales</taxon>
        <taxon>Lachnospiraceae</taxon>
        <taxon>Zhenhengia</taxon>
    </lineage>
</organism>
<feature type="signal peptide" evidence="2">
    <location>
        <begin position="1"/>
        <end position="24"/>
    </location>
</feature>
<dbReference type="Proteomes" id="UP000655830">
    <property type="component" value="Unassembled WGS sequence"/>
</dbReference>
<dbReference type="RefSeq" id="WP_177671292.1">
    <property type="nucleotide sequence ID" value="NZ_JACRSY010000001.1"/>
</dbReference>
<dbReference type="Gene3D" id="1.25.40.10">
    <property type="entry name" value="Tetratricopeptide repeat domain"/>
    <property type="match status" value="1"/>
</dbReference>
<keyword evidence="1" id="KW-0812">Transmembrane</keyword>
<feature type="chain" id="PRO_5037254307" description="NHL repeat-containing protein" evidence="2">
    <location>
        <begin position="25"/>
        <end position="489"/>
    </location>
</feature>
<sequence length="489" mass="56358">MRTRKKLIALIFTTILMLQNIVFAQNTVETTYNYNWWGNGIEDIPFFELYKTIDKEAMGDITLSGMDDVTVVGDRIYIIDTTESRLNVFNTEFELINSIKVVRNAEGKIAIDPKTKSQVTLKNPEGVFIHEQNEEIYIADTGNERIVILNEKDFTLKRIINKPDNMVGQTSFKPSKIAVDRINRIYIIVQSGFEGIIELTSEGEFTRYFGVNKPKVDLMDHFWRNMASEEQKAKMQKVLAPSFNNIEIDDEGFIYATTFDTSAKDMVFRLNPKGENVLRENGAWPVRGDLIDKTELVVTQSPSKFVDIALTDYGTYALLDKNNGRVFIYNFDGELMNVFGKKGFMKGELNDPTSLAWMGDNLIVTDKQMKCAYVYKPTQFGELALRASEAYYNGEWDKATELLEEAISINGNFEMAYTTIGKSYLMKEDYDTAMYYFKLGNNREYYSKAFNGYRSIWIQENFGWIFAGMILVVVGVAYSEYRYFKKQRK</sequence>
<dbReference type="GO" id="GO:0008270">
    <property type="term" value="F:zinc ion binding"/>
    <property type="evidence" value="ECO:0007669"/>
    <property type="project" value="UniProtKB-KW"/>
</dbReference>
<dbReference type="InterPro" id="IPR011042">
    <property type="entry name" value="6-blade_b-propeller_TolB-like"/>
</dbReference>
<dbReference type="EMBL" id="JACRSY010000001">
    <property type="protein sequence ID" value="MBC8577956.1"/>
    <property type="molecule type" value="Genomic_DNA"/>
</dbReference>
<dbReference type="AlphaFoldDB" id="A0A926ICV7"/>
<dbReference type="PANTHER" id="PTHR24104">
    <property type="entry name" value="E3 UBIQUITIN-PROTEIN LIGASE NHLRC1-RELATED"/>
    <property type="match status" value="1"/>
</dbReference>
<keyword evidence="4" id="KW-1185">Reference proteome</keyword>
<dbReference type="InterPro" id="IPR011990">
    <property type="entry name" value="TPR-like_helical_dom_sf"/>
</dbReference>
<dbReference type="SUPFAM" id="SSF48452">
    <property type="entry name" value="TPR-like"/>
    <property type="match status" value="1"/>
</dbReference>
<name>A0A926ICV7_9FIRM</name>
<evidence type="ECO:0008006" key="5">
    <source>
        <dbReference type="Google" id="ProtNLM"/>
    </source>
</evidence>
<dbReference type="PANTHER" id="PTHR24104:SF25">
    <property type="entry name" value="PROTEIN LIN-41"/>
    <property type="match status" value="1"/>
</dbReference>